<evidence type="ECO:0000313" key="2">
    <source>
        <dbReference type="EMBL" id="MBJ6373101.1"/>
    </source>
</evidence>
<keyword evidence="2" id="KW-0378">Hydrolase</keyword>
<accession>A0A8J7LX46</accession>
<sequence length="379" mass="41177">MSDIQSVLDKAVAAQDVPFVVGMVGNADGITFSGAAGDAAQGLTAAEDTGFRIFSMTKAIGSLAAMILIDRGKMSLDTPVGDVLPAWNDLKVLEGFDGDTPILRAPKTVATARHLATHTSGMEYEFWNPDVPKYMQLTGHPSVLSGLVQSLNYPLTTDPGTRWGYGPSIDWLGRMVEEVDGRRIDAFCAAEIFEPLGMTDTAFEPDALSDRLCTVRMRGEDGGFGPFDLAPPPHPEVYGMGHALYSTAPDYMRFLRMVLNRGQLDGTRILSEEAFDVMLRDQMNGLHFENMHSVAPPVSADVELPPGSTHSFISVRTESDIPGKRSAGTQSWAGVCNTHYWVNPAKDVAAVIMTQSLPFGEPRFMQTYDAYERAVYAAL</sequence>
<dbReference type="Gene3D" id="3.40.710.10">
    <property type="entry name" value="DD-peptidase/beta-lactamase superfamily"/>
    <property type="match status" value="1"/>
</dbReference>
<dbReference type="PANTHER" id="PTHR43283">
    <property type="entry name" value="BETA-LACTAMASE-RELATED"/>
    <property type="match status" value="1"/>
</dbReference>
<dbReference type="PANTHER" id="PTHR43283:SF3">
    <property type="entry name" value="BETA-LACTAMASE FAMILY PROTEIN (AFU_ORTHOLOGUE AFUA_5G07500)"/>
    <property type="match status" value="1"/>
</dbReference>
<keyword evidence="3" id="KW-1185">Reference proteome</keyword>
<proteinExistence type="predicted"/>
<dbReference type="SUPFAM" id="SSF56601">
    <property type="entry name" value="beta-lactamase/transpeptidase-like"/>
    <property type="match status" value="1"/>
</dbReference>
<dbReference type="GO" id="GO:0016787">
    <property type="term" value="F:hydrolase activity"/>
    <property type="evidence" value="ECO:0007669"/>
    <property type="project" value="UniProtKB-KW"/>
</dbReference>
<dbReference type="Pfam" id="PF00144">
    <property type="entry name" value="Beta-lactamase"/>
    <property type="match status" value="1"/>
</dbReference>
<dbReference type="InterPro" id="IPR050789">
    <property type="entry name" value="Diverse_Enzym_Activities"/>
</dbReference>
<dbReference type="Proteomes" id="UP000619079">
    <property type="component" value="Unassembled WGS sequence"/>
</dbReference>
<dbReference type="RefSeq" id="WP_199025976.1">
    <property type="nucleotide sequence ID" value="NZ_JAELVR010000011.1"/>
</dbReference>
<dbReference type="InterPro" id="IPR012338">
    <property type="entry name" value="Beta-lactam/transpept-like"/>
</dbReference>
<organism evidence="2 3">
    <name type="scientific">Sedimentitalea arenosa</name>
    <dbReference type="NCBI Taxonomy" id="2798803"/>
    <lineage>
        <taxon>Bacteria</taxon>
        <taxon>Pseudomonadati</taxon>
        <taxon>Pseudomonadota</taxon>
        <taxon>Alphaproteobacteria</taxon>
        <taxon>Rhodobacterales</taxon>
        <taxon>Paracoccaceae</taxon>
        <taxon>Sedimentitalea</taxon>
    </lineage>
</organism>
<dbReference type="EMBL" id="JAELVR010000011">
    <property type="protein sequence ID" value="MBJ6373101.1"/>
    <property type="molecule type" value="Genomic_DNA"/>
</dbReference>
<reference evidence="2" key="1">
    <citation type="submission" date="2020-12" db="EMBL/GenBank/DDBJ databases">
        <title>Sedimentitalea sp. nov., isolated from sand in Incheon.</title>
        <authorList>
            <person name="Kim W."/>
        </authorList>
    </citation>
    <scope>NUCLEOTIDE SEQUENCE</scope>
    <source>
        <strain evidence="2">CAU 1593</strain>
    </source>
</reference>
<gene>
    <name evidence="2" type="ORF">JF290_16355</name>
</gene>
<name>A0A8J7LX46_9RHOB</name>
<feature type="domain" description="Beta-lactamase-related" evidence="1">
    <location>
        <begin position="6"/>
        <end position="365"/>
    </location>
</feature>
<comment type="caution">
    <text evidence="2">The sequence shown here is derived from an EMBL/GenBank/DDBJ whole genome shotgun (WGS) entry which is preliminary data.</text>
</comment>
<evidence type="ECO:0000313" key="3">
    <source>
        <dbReference type="Proteomes" id="UP000619079"/>
    </source>
</evidence>
<evidence type="ECO:0000259" key="1">
    <source>
        <dbReference type="Pfam" id="PF00144"/>
    </source>
</evidence>
<dbReference type="AlphaFoldDB" id="A0A8J7LX46"/>
<dbReference type="InterPro" id="IPR001466">
    <property type="entry name" value="Beta-lactam-related"/>
</dbReference>
<protein>
    <submittedName>
        <fullName evidence="2">Serine hydrolase</fullName>
    </submittedName>
</protein>